<comment type="caution">
    <text evidence="2">The sequence shown here is derived from an EMBL/GenBank/DDBJ whole genome shotgun (WGS) entry which is preliminary data.</text>
</comment>
<accession>A0ABR1KP18</accession>
<feature type="non-terminal residue" evidence="2">
    <location>
        <position position="91"/>
    </location>
</feature>
<feature type="chain" id="PRO_5046066159" evidence="1">
    <location>
        <begin position="19"/>
        <end position="91"/>
    </location>
</feature>
<keyword evidence="1" id="KW-0732">Signal</keyword>
<feature type="signal peptide" evidence="1">
    <location>
        <begin position="1"/>
        <end position="18"/>
    </location>
</feature>
<evidence type="ECO:0000256" key="1">
    <source>
        <dbReference type="SAM" id="SignalP"/>
    </source>
</evidence>
<protein>
    <submittedName>
        <fullName evidence="2">Uncharacterized protein</fullName>
    </submittedName>
</protein>
<dbReference type="Proteomes" id="UP001363622">
    <property type="component" value="Unassembled WGS sequence"/>
</dbReference>
<sequence length="91" mass="10075">MIGCVLRFWISVGVVVQARRCGGELGATWGRREPRETTRCHVRLADMLGWEGNVLFVNDNGWGKAYGKSDAALSARDLADNSLLEFFSSIN</sequence>
<proteinExistence type="predicted"/>
<name>A0ABR1KP18_9PEZI</name>
<keyword evidence="3" id="KW-1185">Reference proteome</keyword>
<reference evidence="2 3" key="1">
    <citation type="submission" date="2024-04" db="EMBL/GenBank/DDBJ databases">
        <title>Phyllosticta paracitricarpa is synonymous to the EU quarantine fungus P. citricarpa based on phylogenomic analyses.</title>
        <authorList>
            <consortium name="Lawrence Berkeley National Laboratory"/>
            <person name="Van Ingen-Buijs V.A."/>
            <person name="Van Westerhoven A.C."/>
            <person name="Haridas S."/>
            <person name="Skiadas P."/>
            <person name="Martin F."/>
            <person name="Groenewald J.Z."/>
            <person name="Crous P.W."/>
            <person name="Seidl M.F."/>
        </authorList>
    </citation>
    <scope>NUCLEOTIDE SEQUENCE [LARGE SCALE GENOMIC DNA]</scope>
    <source>
        <strain evidence="2 3">CBS 123371</strain>
    </source>
</reference>
<organism evidence="2 3">
    <name type="scientific">Phyllosticta citriasiana</name>
    <dbReference type="NCBI Taxonomy" id="595635"/>
    <lineage>
        <taxon>Eukaryota</taxon>
        <taxon>Fungi</taxon>
        <taxon>Dikarya</taxon>
        <taxon>Ascomycota</taxon>
        <taxon>Pezizomycotina</taxon>
        <taxon>Dothideomycetes</taxon>
        <taxon>Dothideomycetes incertae sedis</taxon>
        <taxon>Botryosphaeriales</taxon>
        <taxon>Phyllostictaceae</taxon>
        <taxon>Phyllosticta</taxon>
    </lineage>
</organism>
<gene>
    <name evidence="2" type="ORF">IWZ03DRAFT_424457</name>
</gene>
<evidence type="ECO:0000313" key="2">
    <source>
        <dbReference type="EMBL" id="KAK7515756.1"/>
    </source>
</evidence>
<dbReference type="EMBL" id="JBBPHU010000007">
    <property type="protein sequence ID" value="KAK7515756.1"/>
    <property type="molecule type" value="Genomic_DNA"/>
</dbReference>
<evidence type="ECO:0000313" key="3">
    <source>
        <dbReference type="Proteomes" id="UP001363622"/>
    </source>
</evidence>